<dbReference type="PROSITE" id="PS50113">
    <property type="entry name" value="PAC"/>
    <property type="match status" value="1"/>
</dbReference>
<evidence type="ECO:0000256" key="4">
    <source>
        <dbReference type="ARBA" id="ARBA00022679"/>
    </source>
</evidence>
<keyword evidence="3" id="KW-0597">Phosphoprotein</keyword>
<proteinExistence type="predicted"/>
<dbReference type="PROSITE" id="PS50109">
    <property type="entry name" value="HIS_KIN"/>
    <property type="match status" value="1"/>
</dbReference>
<dbReference type="InterPro" id="IPR004358">
    <property type="entry name" value="Sig_transdc_His_kin-like_C"/>
</dbReference>
<evidence type="ECO:0000313" key="10">
    <source>
        <dbReference type="EMBL" id="KEQ31014.1"/>
    </source>
</evidence>
<feature type="domain" description="PAC" evidence="9">
    <location>
        <begin position="101"/>
        <end position="153"/>
    </location>
</feature>
<dbReference type="RefSeq" id="WP_037438716.1">
    <property type="nucleotide sequence ID" value="NZ_JNFF01000022.1"/>
</dbReference>
<evidence type="ECO:0000256" key="2">
    <source>
        <dbReference type="ARBA" id="ARBA00012438"/>
    </source>
</evidence>
<dbReference type="Pfam" id="PF08448">
    <property type="entry name" value="PAS_4"/>
    <property type="match status" value="1"/>
</dbReference>
<evidence type="ECO:0000313" key="11">
    <source>
        <dbReference type="Proteomes" id="UP000028007"/>
    </source>
</evidence>
<dbReference type="Gene3D" id="3.30.565.10">
    <property type="entry name" value="Histidine kinase-like ATPase, C-terminal domain"/>
    <property type="match status" value="1"/>
</dbReference>
<dbReference type="SMART" id="SM00387">
    <property type="entry name" value="HATPase_c"/>
    <property type="match status" value="1"/>
</dbReference>
<accession>A0A081PJZ1</accession>
<dbReference type="CDD" id="cd00130">
    <property type="entry name" value="PAS"/>
    <property type="match status" value="1"/>
</dbReference>
<comment type="caution">
    <text evidence="10">The sequence shown here is derived from an EMBL/GenBank/DDBJ whole genome shotgun (WGS) entry which is preliminary data.</text>
</comment>
<dbReference type="InterPro" id="IPR003661">
    <property type="entry name" value="HisK_dim/P_dom"/>
</dbReference>
<dbReference type="Gene3D" id="1.10.287.130">
    <property type="match status" value="1"/>
</dbReference>
<dbReference type="PANTHER" id="PTHR43711:SF31">
    <property type="entry name" value="HISTIDINE KINASE"/>
    <property type="match status" value="1"/>
</dbReference>
<dbReference type="InterPro" id="IPR000014">
    <property type="entry name" value="PAS"/>
</dbReference>
<evidence type="ECO:0000259" key="9">
    <source>
        <dbReference type="PROSITE" id="PS50113"/>
    </source>
</evidence>
<keyword evidence="4" id="KW-0808">Transferase</keyword>
<dbReference type="OrthoDB" id="9813151at2"/>
<dbReference type="InterPro" id="IPR003594">
    <property type="entry name" value="HATPase_dom"/>
</dbReference>
<feature type="domain" description="Histidine kinase" evidence="7">
    <location>
        <begin position="157"/>
        <end position="370"/>
    </location>
</feature>
<protein>
    <recommendedName>
        <fullName evidence="2">histidine kinase</fullName>
        <ecNumber evidence="2">2.7.13.3</ecNumber>
    </recommendedName>
</protein>
<evidence type="ECO:0000256" key="6">
    <source>
        <dbReference type="ARBA" id="ARBA00023012"/>
    </source>
</evidence>
<dbReference type="PRINTS" id="PR00344">
    <property type="entry name" value="BCTRLSENSOR"/>
</dbReference>
<dbReference type="PANTHER" id="PTHR43711">
    <property type="entry name" value="TWO-COMPONENT HISTIDINE KINASE"/>
    <property type="match status" value="1"/>
</dbReference>
<feature type="domain" description="PAS" evidence="8">
    <location>
        <begin position="28"/>
        <end position="98"/>
    </location>
</feature>
<keyword evidence="5" id="KW-0418">Kinase</keyword>
<dbReference type="CDD" id="cd00082">
    <property type="entry name" value="HisKA"/>
    <property type="match status" value="1"/>
</dbReference>
<dbReference type="Gene3D" id="3.30.450.20">
    <property type="entry name" value="PAS domain"/>
    <property type="match status" value="1"/>
</dbReference>
<keyword evidence="11" id="KW-1185">Reference proteome</keyword>
<evidence type="ECO:0000256" key="5">
    <source>
        <dbReference type="ARBA" id="ARBA00022777"/>
    </source>
</evidence>
<dbReference type="GO" id="GO:0000155">
    <property type="term" value="F:phosphorelay sensor kinase activity"/>
    <property type="evidence" value="ECO:0007669"/>
    <property type="project" value="InterPro"/>
</dbReference>
<dbReference type="AlphaFoldDB" id="A0A081PJZ1"/>
<evidence type="ECO:0000259" key="7">
    <source>
        <dbReference type="PROSITE" id="PS50109"/>
    </source>
</evidence>
<dbReference type="Pfam" id="PF00512">
    <property type="entry name" value="HisKA"/>
    <property type="match status" value="1"/>
</dbReference>
<dbReference type="EMBL" id="JNFF01000022">
    <property type="protein sequence ID" value="KEQ31014.1"/>
    <property type="molecule type" value="Genomic_DNA"/>
</dbReference>
<reference evidence="10 11" key="1">
    <citation type="journal article" date="1992" name="Int. J. Syst. Bacteriol.">
        <title>Sphingobacterium antarcticus sp. nov. a Psychrotrophic Bacterium from the Soils of Schirmacher Oasis, Antarctica.</title>
        <authorList>
            <person name="Shivaji S."/>
            <person name="Ray M.K."/>
            <person name="Rao N.S."/>
            <person name="Saiserr L."/>
            <person name="Jagannadham M.V."/>
            <person name="Kumar G.S."/>
            <person name="Reddy G."/>
            <person name="Bhargava P.M."/>
        </authorList>
    </citation>
    <scope>NUCLEOTIDE SEQUENCE [LARGE SCALE GENOMIC DNA]</scope>
    <source>
        <strain evidence="10 11">4BY</strain>
    </source>
</reference>
<dbReference type="eggNOG" id="COG5002">
    <property type="taxonomic scope" value="Bacteria"/>
</dbReference>
<dbReference type="InterPro" id="IPR050736">
    <property type="entry name" value="Sensor_HK_Regulatory"/>
</dbReference>
<dbReference type="PROSITE" id="PS50112">
    <property type="entry name" value="PAS"/>
    <property type="match status" value="1"/>
</dbReference>
<dbReference type="InterPro" id="IPR036097">
    <property type="entry name" value="HisK_dim/P_sf"/>
</dbReference>
<organism evidence="10 11">
    <name type="scientific">Pedobacter antarcticus 4BY</name>
    <dbReference type="NCBI Taxonomy" id="1358423"/>
    <lineage>
        <taxon>Bacteria</taxon>
        <taxon>Pseudomonadati</taxon>
        <taxon>Bacteroidota</taxon>
        <taxon>Sphingobacteriia</taxon>
        <taxon>Sphingobacteriales</taxon>
        <taxon>Sphingobacteriaceae</taxon>
        <taxon>Pedobacter</taxon>
    </lineage>
</organism>
<keyword evidence="6" id="KW-0902">Two-component regulatory system</keyword>
<dbReference type="SMART" id="SM00388">
    <property type="entry name" value="HisKA"/>
    <property type="match status" value="1"/>
</dbReference>
<sequence length="374" mass="41959">MALFELNSDRRFSYQNQFLAAKQHAEAEKKHFHFLANLLPGLIWTADSDGKIDYVNQRFASYFNLGTHSVDFRIILSRVHQQDKATLIKAWLKSIENEVPLQVQARLENDQQVFVWYQISATPYQEQNGKVQKWFGLCADIDTHIAALQQKEEFISIASHELKTPVTSLKASLQILDKMLSVSCDKKVTALLNTAIKSADKVSFLINDLLNASQYNAAQLQLRKSWFSVSLLTEDCKIVAKHAGCELVIQDRSSLSIYADSLRIEQVLVNLVNNAIKYAPDSGVILLEVEEVRGYAVISLTDKGPGISAAKVSQVFQRYYQVDSKGGQYTGLGLGLYICSEIIKKHGGEIGVRSVEGEGSTFWFSLPMGQPRYI</sequence>
<gene>
    <name evidence="10" type="ORF">N180_09050</name>
</gene>
<evidence type="ECO:0000256" key="3">
    <source>
        <dbReference type="ARBA" id="ARBA00022553"/>
    </source>
</evidence>
<dbReference type="InterPro" id="IPR013656">
    <property type="entry name" value="PAS_4"/>
</dbReference>
<evidence type="ECO:0000256" key="1">
    <source>
        <dbReference type="ARBA" id="ARBA00000085"/>
    </source>
</evidence>
<comment type="catalytic activity">
    <reaction evidence="1">
        <text>ATP + protein L-histidine = ADP + protein N-phospho-L-histidine.</text>
        <dbReference type="EC" id="2.7.13.3"/>
    </reaction>
</comment>
<dbReference type="EC" id="2.7.13.3" evidence="2"/>
<name>A0A081PJZ1_9SPHI</name>
<dbReference type="Proteomes" id="UP000028007">
    <property type="component" value="Unassembled WGS sequence"/>
</dbReference>
<dbReference type="SUPFAM" id="SSF55785">
    <property type="entry name" value="PYP-like sensor domain (PAS domain)"/>
    <property type="match status" value="1"/>
</dbReference>
<dbReference type="InterPro" id="IPR035965">
    <property type="entry name" value="PAS-like_dom_sf"/>
</dbReference>
<dbReference type="InterPro" id="IPR000700">
    <property type="entry name" value="PAS-assoc_C"/>
</dbReference>
<dbReference type="SUPFAM" id="SSF55874">
    <property type="entry name" value="ATPase domain of HSP90 chaperone/DNA topoisomerase II/histidine kinase"/>
    <property type="match status" value="1"/>
</dbReference>
<dbReference type="InterPro" id="IPR005467">
    <property type="entry name" value="His_kinase_dom"/>
</dbReference>
<dbReference type="SUPFAM" id="SSF47384">
    <property type="entry name" value="Homodimeric domain of signal transducing histidine kinase"/>
    <property type="match status" value="1"/>
</dbReference>
<dbReference type="Pfam" id="PF02518">
    <property type="entry name" value="HATPase_c"/>
    <property type="match status" value="1"/>
</dbReference>
<dbReference type="InterPro" id="IPR036890">
    <property type="entry name" value="HATPase_C_sf"/>
</dbReference>
<dbReference type="FunFam" id="3.30.565.10:FF:000006">
    <property type="entry name" value="Sensor histidine kinase WalK"/>
    <property type="match status" value="1"/>
</dbReference>
<evidence type="ECO:0000259" key="8">
    <source>
        <dbReference type="PROSITE" id="PS50112"/>
    </source>
</evidence>